<sequence>MQAEGGIDNKIGGKAHDLLPFQSNGSRQRLGTSCRNSNKAKADGTERCWCWLLLLWAWASQRDGLDLMKRKGVPFSAAAWDFLDTREGLSRVTRKVDVDVNVKPRCMDAIQWKEYGDSV</sequence>
<comment type="caution">
    <text evidence="2">The sequence shown here is derived from an EMBL/GenBank/DDBJ whole genome shotgun (WGS) entry which is preliminary data.</text>
</comment>
<dbReference type="EMBL" id="VMNF01000007">
    <property type="protein sequence ID" value="TXC05024.1"/>
    <property type="molecule type" value="Genomic_DNA"/>
</dbReference>
<reference evidence="2 3" key="1">
    <citation type="submission" date="2019-07" db="EMBL/GenBank/DDBJ databases">
        <title>The First High-Quality Draft Genome Sequence of the Causal Agent of the Current Panama Disease Epidemic.</title>
        <authorList>
            <person name="Warmington R.J."/>
            <person name="Kay W."/>
            <person name="Jeffries A."/>
            <person name="Bebber D."/>
            <person name="Moore K."/>
            <person name="Studholme D.J."/>
        </authorList>
    </citation>
    <scope>NUCLEOTIDE SEQUENCE [LARGE SCALE GENOMIC DNA]</scope>
    <source>
        <strain evidence="2 3">TR4</strain>
    </source>
</reference>
<organism evidence="2 3">
    <name type="scientific">Fusarium oxysporum f. sp. cubense</name>
    <dbReference type="NCBI Taxonomy" id="61366"/>
    <lineage>
        <taxon>Eukaryota</taxon>
        <taxon>Fungi</taxon>
        <taxon>Dikarya</taxon>
        <taxon>Ascomycota</taxon>
        <taxon>Pezizomycotina</taxon>
        <taxon>Sordariomycetes</taxon>
        <taxon>Hypocreomycetidae</taxon>
        <taxon>Hypocreales</taxon>
        <taxon>Nectriaceae</taxon>
        <taxon>Fusarium</taxon>
        <taxon>Fusarium oxysporum species complex</taxon>
    </lineage>
</organism>
<accession>A0A5C6T3U1</accession>
<dbReference type="AlphaFoldDB" id="A0A5C6T3U1"/>
<protein>
    <submittedName>
        <fullName evidence="2">Uncharacterized protein</fullName>
    </submittedName>
</protein>
<evidence type="ECO:0000313" key="2">
    <source>
        <dbReference type="EMBL" id="TXC05024.1"/>
    </source>
</evidence>
<dbReference type="Proteomes" id="UP000321331">
    <property type="component" value="Unassembled WGS sequence"/>
</dbReference>
<name>A0A5C6T3U1_FUSOC</name>
<proteinExistence type="predicted"/>
<evidence type="ECO:0000256" key="1">
    <source>
        <dbReference type="SAM" id="MobiDB-lite"/>
    </source>
</evidence>
<gene>
    <name evidence="2" type="ORF">FocTR4_00001619</name>
</gene>
<feature type="compositionally biased region" description="Polar residues" evidence="1">
    <location>
        <begin position="21"/>
        <end position="39"/>
    </location>
</feature>
<feature type="region of interest" description="Disordered" evidence="1">
    <location>
        <begin position="14"/>
        <end position="40"/>
    </location>
</feature>
<evidence type="ECO:0000313" key="3">
    <source>
        <dbReference type="Proteomes" id="UP000321331"/>
    </source>
</evidence>